<proteinExistence type="predicted"/>
<sequence>MIRNLIINNEEIGSDFNIYTKNLGYTIAGGIIVGLLLIGLIAFLTYLFIFKYRKEKQGFIFEHNVTSKLKDAARRNNMYFIEGGVFSYDGNMFEIDGILFNENIAIVVETKAYKDNISGLAESSELQITDRKGKKFAISNPILQNTKHIKHLYKLANLKFSAYSLIVLQDGATFNISNIPSHTIIINENAIDETVRDVVIETNNSLNKFDAKYLLKVLKDMKIKRVYEKNKFNSLIKGKK</sequence>
<dbReference type="Pfam" id="PF08378">
    <property type="entry name" value="NERD"/>
    <property type="match status" value="1"/>
</dbReference>
<feature type="transmembrane region" description="Helical" evidence="1">
    <location>
        <begin position="23"/>
        <end position="49"/>
    </location>
</feature>
<dbReference type="AlphaFoldDB" id="A0A5B8K1C4"/>
<dbReference type="KEGG" id="mans:FRW55_00370"/>
<organism evidence="3 4">
    <name type="scientific">Mycoplasma anserisalpingitidis</name>
    <dbReference type="NCBI Taxonomy" id="519450"/>
    <lineage>
        <taxon>Bacteria</taxon>
        <taxon>Bacillati</taxon>
        <taxon>Mycoplasmatota</taxon>
        <taxon>Mollicutes</taxon>
        <taxon>Mycoplasmataceae</taxon>
        <taxon>Mycoplasma</taxon>
    </lineage>
</organism>
<accession>A0A5B8K1C4</accession>
<reference evidence="3 4" key="1">
    <citation type="journal article" date="2019" name="Microbiol. Resour. Announc.">
        <title>Complete Genome Sequences of Three Mycoplasma anserisalpingitis (Mycoplasma sp. 1220) Strains.</title>
        <authorList>
            <person name="Grozner D."/>
            <person name="Forro B."/>
            <person name="Kovacs A.B."/>
            <person name="Marton S."/>
            <person name="Banyai K."/>
            <person name="Kreizinger Z."/>
            <person name="Sulyok K.M."/>
            <person name="Gyuranecz M."/>
        </authorList>
    </citation>
    <scope>NUCLEOTIDE SEQUENCE [LARGE SCALE GENOMIC DNA]</scope>
    <source>
        <strain evidence="3 4">ATCC:BAA-2147</strain>
    </source>
</reference>
<keyword evidence="4" id="KW-1185">Reference proteome</keyword>
<dbReference type="Proteomes" id="UP000318927">
    <property type="component" value="Chromosome"/>
</dbReference>
<protein>
    <submittedName>
        <fullName evidence="3">NERD domain-containing protein</fullName>
    </submittedName>
</protein>
<name>A0A5B8K1C4_9MOLU</name>
<evidence type="ECO:0000313" key="3">
    <source>
        <dbReference type="EMBL" id="QDY86625.1"/>
    </source>
</evidence>
<evidence type="ECO:0000256" key="1">
    <source>
        <dbReference type="SAM" id="Phobius"/>
    </source>
</evidence>
<feature type="domain" description="NERD" evidence="2">
    <location>
        <begin position="57"/>
        <end position="175"/>
    </location>
</feature>
<keyword evidence="1" id="KW-0812">Transmembrane</keyword>
<dbReference type="EMBL" id="CP042295">
    <property type="protein sequence ID" value="QDY86625.1"/>
    <property type="molecule type" value="Genomic_DNA"/>
</dbReference>
<dbReference type="InterPro" id="IPR011528">
    <property type="entry name" value="NERD"/>
</dbReference>
<dbReference type="RefSeq" id="WP_146368259.1">
    <property type="nucleotide sequence ID" value="NZ_CP042295.1"/>
</dbReference>
<keyword evidence="1" id="KW-0472">Membrane</keyword>
<evidence type="ECO:0000259" key="2">
    <source>
        <dbReference type="PROSITE" id="PS50965"/>
    </source>
</evidence>
<gene>
    <name evidence="3" type="ORF">FRW55_00370</name>
</gene>
<evidence type="ECO:0000313" key="4">
    <source>
        <dbReference type="Proteomes" id="UP000318927"/>
    </source>
</evidence>
<dbReference type="PROSITE" id="PS50965">
    <property type="entry name" value="NERD"/>
    <property type="match status" value="1"/>
</dbReference>
<dbReference type="OrthoDB" id="400116at2"/>
<keyword evidence="1" id="KW-1133">Transmembrane helix</keyword>